<dbReference type="GO" id="GO:0043750">
    <property type="term" value="F:phosphatidylinositol alpha-mannosyltransferase activity"/>
    <property type="evidence" value="ECO:0007669"/>
    <property type="project" value="UniProtKB-EC"/>
</dbReference>
<sequence length="364" mass="42185">MYRILQATVSNDKGGLTKYICQNYRYIDKDQYQFGFLTYEDILDFEEEFIKKGALFHRITSPIYFISYIKRLRAIRLKYNYQAVHIHTSYANIIVLLAFKLAGYKKILIHSHSSKIDDANAVKRVVKTAIHRIGKEVTPFIGNTLLACSKLAGKWLYPSRVQDKVIVANNAIDLEPFRFKREVREQKRKELKITDKTLLLHIGRFTYQKNHTFLIDVFNEYYKLDNNAVLLLVGDGPLRLEIQHKLNTLSCKNNVVFLGVRQDIPELLQAADIFLLPSNFEGLPLVAVEAQATSIPCLLADTITKESKILDTTEFLSIDDINEWVECISKYKTVSRFDAHDKLRQAGYDIQTEIHRIEKVYQNL</sequence>
<dbReference type="EC" id="2.4.1.345" evidence="3"/>
<dbReference type="Gene3D" id="3.40.50.2000">
    <property type="entry name" value="Glycogen Phosphorylase B"/>
    <property type="match status" value="2"/>
</dbReference>
<dbReference type="InterPro" id="IPR050194">
    <property type="entry name" value="Glycosyltransferase_grp1"/>
</dbReference>
<feature type="domain" description="Glycosyl transferase family 1" evidence="1">
    <location>
        <begin position="184"/>
        <end position="303"/>
    </location>
</feature>
<dbReference type="RefSeq" id="WP_095064754.1">
    <property type="nucleotide sequence ID" value="NZ_LT906470.1"/>
</dbReference>
<dbReference type="SUPFAM" id="SSF53756">
    <property type="entry name" value="UDP-Glycosyltransferase/glycogen phosphorylase"/>
    <property type="match status" value="1"/>
</dbReference>
<evidence type="ECO:0000259" key="2">
    <source>
        <dbReference type="Pfam" id="PF13439"/>
    </source>
</evidence>
<evidence type="ECO:0000259" key="1">
    <source>
        <dbReference type="Pfam" id="PF00534"/>
    </source>
</evidence>
<feature type="domain" description="Glycosyltransferase subfamily 4-like N-terminal" evidence="2">
    <location>
        <begin position="14"/>
        <end position="175"/>
    </location>
</feature>
<evidence type="ECO:0000313" key="3">
    <source>
        <dbReference type="EMBL" id="SNV54582.1"/>
    </source>
</evidence>
<keyword evidence="4" id="KW-1185">Reference proteome</keyword>
<keyword evidence="3" id="KW-0328">Glycosyltransferase</keyword>
<dbReference type="AlphaFoldDB" id="A0A239Y787"/>
<name>A0A239Y787_9FIRM</name>
<reference evidence="3 4" key="1">
    <citation type="submission" date="2017-06" db="EMBL/GenBank/DDBJ databases">
        <authorList>
            <consortium name="Pathogen Informatics"/>
        </authorList>
    </citation>
    <scope>NUCLEOTIDE SEQUENCE [LARGE SCALE GENOMIC DNA]</scope>
    <source>
        <strain evidence="3 4">NCTC12018</strain>
    </source>
</reference>
<dbReference type="InterPro" id="IPR028098">
    <property type="entry name" value="Glyco_trans_4-like_N"/>
</dbReference>
<dbReference type="KEGG" id="vrm:44547418_00087"/>
<dbReference type="PANTHER" id="PTHR45947">
    <property type="entry name" value="SULFOQUINOVOSYL TRANSFERASE SQD2"/>
    <property type="match status" value="1"/>
</dbReference>
<organism evidence="3 4">
    <name type="scientific">Veillonella rodentium</name>
    <dbReference type="NCBI Taxonomy" id="248315"/>
    <lineage>
        <taxon>Bacteria</taxon>
        <taxon>Bacillati</taxon>
        <taxon>Bacillota</taxon>
        <taxon>Negativicutes</taxon>
        <taxon>Veillonellales</taxon>
        <taxon>Veillonellaceae</taxon>
        <taxon>Veillonella</taxon>
    </lineage>
</organism>
<dbReference type="Proteomes" id="UP000214973">
    <property type="component" value="Chromosome 1"/>
</dbReference>
<keyword evidence="3" id="KW-0808">Transferase</keyword>
<dbReference type="PANTHER" id="PTHR45947:SF3">
    <property type="entry name" value="SULFOQUINOVOSYL TRANSFERASE SQD2"/>
    <property type="match status" value="1"/>
</dbReference>
<dbReference type="Pfam" id="PF00534">
    <property type="entry name" value="Glycos_transf_1"/>
    <property type="match status" value="1"/>
</dbReference>
<dbReference type="Pfam" id="PF13439">
    <property type="entry name" value="Glyco_transf_4"/>
    <property type="match status" value="1"/>
</dbReference>
<protein>
    <submittedName>
        <fullName evidence="3">GDP-mannose-dependent alpha-(1-6)-phosphatidylinositol monomannoside mannosyltransferase</fullName>
        <ecNumber evidence="3">2.4.1.345</ecNumber>
    </submittedName>
</protein>
<proteinExistence type="predicted"/>
<dbReference type="InterPro" id="IPR001296">
    <property type="entry name" value="Glyco_trans_1"/>
</dbReference>
<evidence type="ECO:0000313" key="4">
    <source>
        <dbReference type="Proteomes" id="UP000214973"/>
    </source>
</evidence>
<accession>A0A239Y787</accession>
<dbReference type="EMBL" id="LT906470">
    <property type="protein sequence ID" value="SNV54582.1"/>
    <property type="molecule type" value="Genomic_DNA"/>
</dbReference>
<gene>
    <name evidence="3" type="primary">pimB</name>
    <name evidence="3" type="ORF">SAMEA44547418_00087</name>
</gene>